<dbReference type="EMBL" id="CP001720">
    <property type="protein sequence ID" value="ACV63859.1"/>
    <property type="molecule type" value="Genomic_DNA"/>
</dbReference>
<accession>C8W4H3</accession>
<dbReference type="OrthoDB" id="1722928at2"/>
<dbReference type="AlphaFoldDB" id="C8W4H3"/>
<gene>
    <name evidence="2" type="ordered locus">Dtox_3107</name>
</gene>
<evidence type="ECO:0000313" key="3">
    <source>
        <dbReference type="Proteomes" id="UP000002217"/>
    </source>
</evidence>
<sequence length="186" mass="21230">MKLHGLRIPVVVLSLLLGLSLFFGCQWLYQKYNYKQPLVASLSENKAVLSYEVDDKHDQLLIEVRMSTPNLMEDYKKLYTKLDAIMGKKPFILKLTDDRDSELIKAYYNSQYAIYQAISRGTYQEMAAVINKESIALGVESKVFIDRDNIYLQMKHNNHELNEIVPRNPSSSAAMAGGELFNAEGN</sequence>
<protein>
    <recommendedName>
        <fullName evidence="4">Lipoprotein</fullName>
    </recommendedName>
</protein>
<organism evidence="2 3">
    <name type="scientific">Desulfofarcimen acetoxidans (strain ATCC 49208 / DSM 771 / KCTC 5769 / VKM B-1644 / 5575)</name>
    <name type="common">Desulfotomaculum acetoxidans</name>
    <dbReference type="NCBI Taxonomy" id="485916"/>
    <lineage>
        <taxon>Bacteria</taxon>
        <taxon>Bacillati</taxon>
        <taxon>Bacillota</taxon>
        <taxon>Clostridia</taxon>
        <taxon>Eubacteriales</taxon>
        <taxon>Peptococcaceae</taxon>
        <taxon>Desulfofarcimen</taxon>
    </lineage>
</organism>
<evidence type="ECO:0000256" key="1">
    <source>
        <dbReference type="SAM" id="Phobius"/>
    </source>
</evidence>
<keyword evidence="1" id="KW-1133">Transmembrane helix</keyword>
<feature type="transmembrane region" description="Helical" evidence="1">
    <location>
        <begin position="6"/>
        <end position="29"/>
    </location>
</feature>
<dbReference type="KEGG" id="dae:Dtox_3107"/>
<dbReference type="HOGENOM" id="CLU_124880_0_0_9"/>
<keyword evidence="1" id="KW-0472">Membrane</keyword>
<dbReference type="STRING" id="485916.Dtox_3107"/>
<keyword evidence="3" id="KW-1185">Reference proteome</keyword>
<reference evidence="2 3" key="1">
    <citation type="journal article" date="2009" name="Stand. Genomic Sci.">
        <title>Complete genome sequence of Desulfotomaculum acetoxidans type strain (5575).</title>
        <authorList>
            <person name="Spring S."/>
            <person name="Lapidus A."/>
            <person name="Schroder M."/>
            <person name="Gleim D."/>
            <person name="Sims D."/>
            <person name="Meincke L."/>
            <person name="Glavina Del Rio T."/>
            <person name="Tice H."/>
            <person name="Copeland A."/>
            <person name="Cheng J.F."/>
            <person name="Lucas S."/>
            <person name="Chen F."/>
            <person name="Nolan M."/>
            <person name="Bruce D."/>
            <person name="Goodwin L."/>
            <person name="Pitluck S."/>
            <person name="Ivanova N."/>
            <person name="Mavromatis K."/>
            <person name="Mikhailova N."/>
            <person name="Pati A."/>
            <person name="Chen A."/>
            <person name="Palaniappan K."/>
            <person name="Land M."/>
            <person name="Hauser L."/>
            <person name="Chang Y.J."/>
            <person name="Jeffries C.D."/>
            <person name="Chain P."/>
            <person name="Saunders E."/>
            <person name="Brettin T."/>
            <person name="Detter J.C."/>
            <person name="Goker M."/>
            <person name="Bristow J."/>
            <person name="Eisen J.A."/>
            <person name="Markowitz V."/>
            <person name="Hugenholtz P."/>
            <person name="Kyrpides N.C."/>
            <person name="Klenk H.P."/>
            <person name="Han C."/>
        </authorList>
    </citation>
    <scope>NUCLEOTIDE SEQUENCE [LARGE SCALE GENOMIC DNA]</scope>
    <source>
        <strain evidence="3">ATCC 49208 / DSM 771 / VKM B-1644</strain>
    </source>
</reference>
<dbReference type="eggNOG" id="ENOG5031G0S">
    <property type="taxonomic scope" value="Bacteria"/>
</dbReference>
<dbReference type="RefSeq" id="WP_015758551.1">
    <property type="nucleotide sequence ID" value="NC_013216.1"/>
</dbReference>
<evidence type="ECO:0008006" key="4">
    <source>
        <dbReference type="Google" id="ProtNLM"/>
    </source>
</evidence>
<evidence type="ECO:0000313" key="2">
    <source>
        <dbReference type="EMBL" id="ACV63859.1"/>
    </source>
</evidence>
<proteinExistence type="predicted"/>
<name>C8W4H3_DESAS</name>
<dbReference type="Proteomes" id="UP000002217">
    <property type="component" value="Chromosome"/>
</dbReference>
<keyword evidence="1" id="KW-0812">Transmembrane</keyword>
<dbReference type="PROSITE" id="PS51257">
    <property type="entry name" value="PROKAR_LIPOPROTEIN"/>
    <property type="match status" value="1"/>
</dbReference>